<dbReference type="InterPro" id="IPR022428">
    <property type="entry name" value="Dph2_arc"/>
</dbReference>
<dbReference type="NCBIfam" id="TIGR00322">
    <property type="entry name" value="diphth2_R"/>
    <property type="match status" value="1"/>
</dbReference>
<dbReference type="GO" id="GO:0090560">
    <property type="term" value="F:2-(3-amino-3-carboxypropyl)histidine synthase activity"/>
    <property type="evidence" value="ECO:0007669"/>
    <property type="project" value="UniProtKB-UniRule"/>
</dbReference>
<dbReference type="NCBIfam" id="TIGR03682">
    <property type="entry name" value="arCOG04112"/>
    <property type="match status" value="1"/>
</dbReference>
<dbReference type="UniPathway" id="UPA00559"/>
<organism evidence="11 12">
    <name type="scientific">Candidatus Methanofastidiosum methylothiophilum</name>
    <dbReference type="NCBI Taxonomy" id="1705564"/>
    <lineage>
        <taxon>Archaea</taxon>
        <taxon>Methanobacteriati</taxon>
        <taxon>Methanobacteriota</taxon>
        <taxon>Stenosarchaea group</taxon>
        <taxon>Candidatus Methanofastidiosia</taxon>
        <taxon>Candidatus Methanofastidiosales</taxon>
        <taxon>Candidatus Methanofastidiosaceae</taxon>
        <taxon>Candidatus Methanofastidiosum</taxon>
    </lineage>
</organism>
<dbReference type="GO" id="GO:0046872">
    <property type="term" value="F:metal ion binding"/>
    <property type="evidence" value="ECO:0007669"/>
    <property type="project" value="UniProtKB-KW"/>
</dbReference>
<accession>A0A150J4S4</accession>
<keyword evidence="8 10" id="KW-0411">Iron-sulfur</keyword>
<evidence type="ECO:0000256" key="10">
    <source>
        <dbReference type="PIRNR" id="PIRNR004967"/>
    </source>
</evidence>
<evidence type="ECO:0000256" key="3">
    <source>
        <dbReference type="ARBA" id="ARBA00012221"/>
    </source>
</evidence>
<proteinExistence type="inferred from homology"/>
<comment type="similarity">
    <text evidence="10">Belongs to the DPH1/DPH2 family.</text>
</comment>
<dbReference type="Proteomes" id="UP000075398">
    <property type="component" value="Unassembled WGS sequence"/>
</dbReference>
<dbReference type="PANTHER" id="PTHR10762">
    <property type="entry name" value="DIPHTHAMIDE BIOSYNTHESIS PROTEIN"/>
    <property type="match status" value="1"/>
</dbReference>
<evidence type="ECO:0000313" key="12">
    <source>
        <dbReference type="Proteomes" id="UP000075398"/>
    </source>
</evidence>
<evidence type="ECO:0000256" key="4">
    <source>
        <dbReference type="ARBA" id="ARBA00022679"/>
    </source>
</evidence>
<name>A0A150J4S4_9EURY</name>
<dbReference type="InterPro" id="IPR042265">
    <property type="entry name" value="DPH1/DPH2_3"/>
</dbReference>
<dbReference type="InterPro" id="IPR016435">
    <property type="entry name" value="DPH1/DPH2"/>
</dbReference>
<keyword evidence="6 10" id="KW-0479">Metal-binding</keyword>
<dbReference type="Gene3D" id="3.40.50.11850">
    <property type="entry name" value="Diphthamide synthesis DPH1/DPH2 domain 2"/>
    <property type="match status" value="1"/>
</dbReference>
<evidence type="ECO:0000256" key="7">
    <source>
        <dbReference type="ARBA" id="ARBA00023004"/>
    </source>
</evidence>
<dbReference type="InterPro" id="IPR042263">
    <property type="entry name" value="DPH1/DPH2_1"/>
</dbReference>
<comment type="pathway">
    <text evidence="2 10">Protein modification; peptidyl-diphthamide biosynthesis.</text>
</comment>
<gene>
    <name evidence="11" type="primary">dph2</name>
    <name evidence="11" type="ORF">AMQ22_00924</name>
</gene>
<comment type="caution">
    <text evidence="11">The sequence shown here is derived from an EMBL/GenBank/DDBJ whole genome shotgun (WGS) entry which is preliminary data.</text>
</comment>
<dbReference type="Gene3D" id="3.40.50.11860">
    <property type="entry name" value="Diphthamide synthesis DPH1/DPH2 domain 3"/>
    <property type="match status" value="1"/>
</dbReference>
<comment type="cofactor">
    <cofactor evidence="1 10">
        <name>[4Fe-4S] cluster</name>
        <dbReference type="ChEBI" id="CHEBI:49883"/>
    </cofactor>
</comment>
<evidence type="ECO:0000256" key="2">
    <source>
        <dbReference type="ARBA" id="ARBA00005156"/>
    </source>
</evidence>
<evidence type="ECO:0000256" key="6">
    <source>
        <dbReference type="ARBA" id="ARBA00022723"/>
    </source>
</evidence>
<reference evidence="11 12" key="1">
    <citation type="journal article" date="2016" name="ISME J.">
        <title>Chasing the elusive Euryarchaeota class WSA2: genomes reveal a uniquely fastidious methyl-reducing methanogen.</title>
        <authorList>
            <person name="Nobu M.K."/>
            <person name="Narihiro T."/>
            <person name="Kuroda K."/>
            <person name="Mei R."/>
            <person name="Liu W.T."/>
        </authorList>
    </citation>
    <scope>NUCLEOTIDE SEQUENCE [LARGE SCALE GENOMIC DNA]</scope>
    <source>
        <strain evidence="11">U1lsi0528_Bin055</strain>
    </source>
</reference>
<protein>
    <recommendedName>
        <fullName evidence="3 10">2-(3-amino-3-carboxypropyl)histidine synthase</fullName>
        <ecNumber evidence="3 10">2.5.1.108</ecNumber>
    </recommendedName>
</protein>
<keyword evidence="5 10" id="KW-0949">S-adenosyl-L-methionine</keyword>
<sequence>MEYNFDLGPLFNNLKKLEVKRVGLVLPEGLKIYADYISSELKKRGYEVIVSGNFNYGACDVPDLDFDDVCDCLVNFGHSPLPVESNIPMLFVEVDFAFPYMEALKNNIDLIKKKGKRVGLVSTVNYVKELSNVKEYLESEGFEVLIGKGNKRVAYAGQVLGCDFASASSISDKVDFFIFVGEGRFHPLGVAISTEKQVFAFDCDGIYSLNDYKDKILKERFGAIFRSKDSKKFGLIVSVKKGQKRMALAKILKRKIEDAGFIADIILMDEVAPDKLYGFDYDSFVVCACPRIGIDDAKRYKKPLLTPKELEIVLEGKEEYIMDEIDQSDF</sequence>
<keyword evidence="4 10" id="KW-0808">Transferase</keyword>
<dbReference type="GO" id="GO:0051539">
    <property type="term" value="F:4 iron, 4 sulfur cluster binding"/>
    <property type="evidence" value="ECO:0007669"/>
    <property type="project" value="UniProtKB-UniRule"/>
</dbReference>
<keyword evidence="7 10" id="KW-0408">Iron</keyword>
<dbReference type="Pfam" id="PF01866">
    <property type="entry name" value="Diphthamide_syn"/>
    <property type="match status" value="1"/>
</dbReference>
<comment type="catalytic activity">
    <reaction evidence="9 10">
        <text>L-histidyl-[translation elongation factor 2] + S-adenosyl-L-methionine = 2-[(3S)-amino-3-carboxypropyl]-L-histidyl-[translation elongation factor 2] + S-methyl-5'-thioadenosine + H(+)</text>
        <dbReference type="Rhea" id="RHEA:36783"/>
        <dbReference type="Rhea" id="RHEA-COMP:9748"/>
        <dbReference type="Rhea" id="RHEA-COMP:9749"/>
        <dbReference type="ChEBI" id="CHEBI:15378"/>
        <dbReference type="ChEBI" id="CHEBI:17509"/>
        <dbReference type="ChEBI" id="CHEBI:29979"/>
        <dbReference type="ChEBI" id="CHEBI:59789"/>
        <dbReference type="ChEBI" id="CHEBI:73995"/>
        <dbReference type="EC" id="2.5.1.108"/>
    </reaction>
</comment>
<dbReference type="EMBL" id="LNGC01000029">
    <property type="protein sequence ID" value="KYC52247.1"/>
    <property type="molecule type" value="Genomic_DNA"/>
</dbReference>
<evidence type="ECO:0000256" key="9">
    <source>
        <dbReference type="ARBA" id="ARBA00048403"/>
    </source>
</evidence>
<dbReference type="InterPro" id="IPR042264">
    <property type="entry name" value="DPH1/DPH2_2"/>
</dbReference>
<dbReference type="Gene3D" id="3.40.50.11840">
    <property type="entry name" value="Diphthamide synthesis DPH1/DPH2 domain 1"/>
    <property type="match status" value="1"/>
</dbReference>
<dbReference type="AlphaFoldDB" id="A0A150J4S4"/>
<keyword evidence="10" id="KW-0004">4Fe-4S</keyword>
<evidence type="ECO:0000256" key="8">
    <source>
        <dbReference type="ARBA" id="ARBA00023014"/>
    </source>
</evidence>
<dbReference type="PANTHER" id="PTHR10762:SF1">
    <property type="entry name" value="2-(3-AMINO-3-CARBOXYPROPYL)HISTIDINE SYNTHASE SUBUNIT 1"/>
    <property type="match status" value="1"/>
</dbReference>
<evidence type="ECO:0000313" key="11">
    <source>
        <dbReference type="EMBL" id="KYC52247.1"/>
    </source>
</evidence>
<dbReference type="InterPro" id="IPR035435">
    <property type="entry name" value="DPH1/DPH2_euk_archaea"/>
</dbReference>
<dbReference type="SFLD" id="SFLDS00032">
    <property type="entry name" value="Radical_SAM_3-amino-3-carboxyp"/>
    <property type="match status" value="1"/>
</dbReference>
<dbReference type="PIRSF" id="PIRSF004967">
    <property type="entry name" value="DPH1"/>
    <property type="match status" value="1"/>
</dbReference>
<comment type="function">
    <text evidence="10">Catalyzes the first step of diphthamide biosynthesis, i.e. the transfer of the 3-amino-3-carboxypropyl group from S-adenosyl-L-methionine (SAM) to the C2 position of the imidazole ring of the target histidine residue in translation elongation factor 2 (EF-2).</text>
</comment>
<evidence type="ECO:0000256" key="1">
    <source>
        <dbReference type="ARBA" id="ARBA00001966"/>
    </source>
</evidence>
<dbReference type="EC" id="2.5.1.108" evidence="3 10"/>
<evidence type="ECO:0000256" key="5">
    <source>
        <dbReference type="ARBA" id="ARBA00022691"/>
    </source>
</evidence>
<dbReference type="STRING" id="1705564.APG08_01115"/>
<dbReference type="GO" id="GO:0017183">
    <property type="term" value="P:protein histidyl modification to diphthamide"/>
    <property type="evidence" value="ECO:0007669"/>
    <property type="project" value="UniProtKB-UniRule"/>
</dbReference>